<keyword evidence="2" id="KW-1185">Reference proteome</keyword>
<evidence type="ECO:0008006" key="3">
    <source>
        <dbReference type="Google" id="ProtNLM"/>
    </source>
</evidence>
<dbReference type="EMBL" id="JAQNDO010000001">
    <property type="protein sequence ID" value="MDC0740805.1"/>
    <property type="molecule type" value="Genomic_DNA"/>
</dbReference>
<protein>
    <recommendedName>
        <fullName evidence="3">Lipoprotein</fullName>
    </recommendedName>
</protein>
<dbReference type="Proteomes" id="UP001221411">
    <property type="component" value="Unassembled WGS sequence"/>
</dbReference>
<name>A0ABT5EG60_9BACT</name>
<evidence type="ECO:0000313" key="2">
    <source>
        <dbReference type="Proteomes" id="UP001221411"/>
    </source>
</evidence>
<evidence type="ECO:0000313" key="1">
    <source>
        <dbReference type="EMBL" id="MDC0740805.1"/>
    </source>
</evidence>
<dbReference type="PROSITE" id="PS51257">
    <property type="entry name" value="PROKAR_LIPOPROTEIN"/>
    <property type="match status" value="1"/>
</dbReference>
<organism evidence="1 2">
    <name type="scientific">Polyangium mundeleinium</name>
    <dbReference type="NCBI Taxonomy" id="2995306"/>
    <lineage>
        <taxon>Bacteria</taxon>
        <taxon>Pseudomonadati</taxon>
        <taxon>Myxococcota</taxon>
        <taxon>Polyangia</taxon>
        <taxon>Polyangiales</taxon>
        <taxon>Polyangiaceae</taxon>
        <taxon>Polyangium</taxon>
    </lineage>
</organism>
<gene>
    <name evidence="1" type="ORF">POL67_05570</name>
</gene>
<accession>A0ABT5EG60</accession>
<reference evidence="1 2" key="1">
    <citation type="submission" date="2022-11" db="EMBL/GenBank/DDBJ databases">
        <title>Minimal conservation of predation-associated metabolite biosynthetic gene clusters underscores biosynthetic potential of Myxococcota including descriptions for ten novel species: Archangium lansinium sp. nov., Myxococcus landrumus sp. nov., Nannocystis bai.</title>
        <authorList>
            <person name="Ahearne A."/>
            <person name="Stevens C."/>
            <person name="Dowd S."/>
        </authorList>
    </citation>
    <scope>NUCLEOTIDE SEQUENCE [LARGE SCALE GENOMIC DNA]</scope>
    <source>
        <strain evidence="1 2">RJM3</strain>
    </source>
</reference>
<comment type="caution">
    <text evidence="1">The sequence shown here is derived from an EMBL/GenBank/DDBJ whole genome shotgun (WGS) entry which is preliminary data.</text>
</comment>
<sequence>MKRHSLIAGGMFIISVLVGCSAQMDRRLGQVEQRQSELDLRVAEDERRAADLRADTLQLQHLLDAQRRCIAWQECRARTSRIQATIMAKLASCNMNTAHWFACDAQRTRNTAEGAGLGCLLGWVVAGVTGGSAAPAVLIGCGAGAATGSSGSTGSCTTQPKPQPCGRMEPAFRSEALMLEGLTTMPDCGIMPTECVALNFSSR</sequence>
<proteinExistence type="predicted"/>
<dbReference type="RefSeq" id="WP_271916011.1">
    <property type="nucleotide sequence ID" value="NZ_JAQNDO010000001.1"/>
</dbReference>